<accession>A0ABW1HY82</accession>
<gene>
    <name evidence="1" type="ORF">ACFPZ4_32870</name>
</gene>
<comment type="caution">
    <text evidence="1">The sequence shown here is derived from an EMBL/GenBank/DDBJ whole genome shotgun (WGS) entry which is preliminary data.</text>
</comment>
<name>A0ABW1HY82_9ACTN</name>
<dbReference type="Gene3D" id="1.10.4190.10">
    <property type="entry name" value="Urease accessory protein UreF"/>
    <property type="match status" value="1"/>
</dbReference>
<sequence length="81" mass="8282">ATATAYGSVTDPASAAVRLLDLDPYRVDALLAALTALADATVARAVAAADGPPEWLPAGAAPLTDIHAEVHTTWEVRLFAS</sequence>
<protein>
    <submittedName>
        <fullName evidence="1">Urease accessory protein UreF</fullName>
    </submittedName>
</protein>
<reference evidence="2" key="1">
    <citation type="journal article" date="2019" name="Int. J. Syst. Evol. Microbiol.">
        <title>The Global Catalogue of Microorganisms (GCM) 10K type strain sequencing project: providing services to taxonomists for standard genome sequencing and annotation.</title>
        <authorList>
            <consortium name="The Broad Institute Genomics Platform"/>
            <consortium name="The Broad Institute Genome Sequencing Center for Infectious Disease"/>
            <person name="Wu L."/>
            <person name="Ma J."/>
        </authorList>
    </citation>
    <scope>NUCLEOTIDE SEQUENCE [LARGE SCALE GENOMIC DNA]</scope>
    <source>
        <strain evidence="2">CGMCC 4.7173</strain>
    </source>
</reference>
<dbReference type="EMBL" id="JBHSQQ010000573">
    <property type="protein sequence ID" value="MFC5946238.1"/>
    <property type="molecule type" value="Genomic_DNA"/>
</dbReference>
<organism evidence="1 2">
    <name type="scientific">Micromonospora harpali</name>
    <dbReference type="NCBI Taxonomy" id="1490225"/>
    <lineage>
        <taxon>Bacteria</taxon>
        <taxon>Bacillati</taxon>
        <taxon>Actinomycetota</taxon>
        <taxon>Actinomycetes</taxon>
        <taxon>Micromonosporales</taxon>
        <taxon>Micromonosporaceae</taxon>
        <taxon>Micromonospora</taxon>
    </lineage>
</organism>
<keyword evidence="2" id="KW-1185">Reference proteome</keyword>
<dbReference type="Proteomes" id="UP001596207">
    <property type="component" value="Unassembled WGS sequence"/>
</dbReference>
<proteinExistence type="predicted"/>
<feature type="non-terminal residue" evidence="1">
    <location>
        <position position="1"/>
    </location>
</feature>
<dbReference type="InterPro" id="IPR038277">
    <property type="entry name" value="UreF_sf"/>
</dbReference>
<evidence type="ECO:0000313" key="1">
    <source>
        <dbReference type="EMBL" id="MFC5946238.1"/>
    </source>
</evidence>
<evidence type="ECO:0000313" key="2">
    <source>
        <dbReference type="Proteomes" id="UP001596207"/>
    </source>
</evidence>